<evidence type="ECO:0000256" key="2">
    <source>
        <dbReference type="SAM" id="SignalP"/>
    </source>
</evidence>
<feature type="compositionally biased region" description="Basic and acidic residues" evidence="1">
    <location>
        <begin position="85"/>
        <end position="94"/>
    </location>
</feature>
<keyword evidence="2" id="KW-0732">Signal</keyword>
<accession>A0AA39NSJ1</accession>
<feature type="region of interest" description="Disordered" evidence="1">
    <location>
        <begin position="81"/>
        <end position="101"/>
    </location>
</feature>
<dbReference type="Proteomes" id="UP001175227">
    <property type="component" value="Unassembled WGS sequence"/>
</dbReference>
<gene>
    <name evidence="3" type="ORF">IW261DRAFT_1513697</name>
</gene>
<evidence type="ECO:0000313" key="4">
    <source>
        <dbReference type="Proteomes" id="UP001175227"/>
    </source>
</evidence>
<name>A0AA39NSJ1_9AGAR</name>
<evidence type="ECO:0000256" key="1">
    <source>
        <dbReference type="SAM" id="MobiDB-lite"/>
    </source>
</evidence>
<proteinExistence type="predicted"/>
<evidence type="ECO:0008006" key="5">
    <source>
        <dbReference type="Google" id="ProtNLM"/>
    </source>
</evidence>
<sequence length="101" mass="11807">MTRGPGFSMVLTTLFWTRVATYLNKNFDLHMRVRTVCVLRNFQEVALQFPVQPVCTVLVLERYLHAVTAFKRCLTAQICQGNRDSSPKQRDRSPRLTWFEV</sequence>
<dbReference type="EMBL" id="JAUEPR010000055">
    <property type="protein sequence ID" value="KAK0471067.1"/>
    <property type="molecule type" value="Genomic_DNA"/>
</dbReference>
<feature type="signal peptide" evidence="2">
    <location>
        <begin position="1"/>
        <end position="21"/>
    </location>
</feature>
<keyword evidence="4" id="KW-1185">Reference proteome</keyword>
<evidence type="ECO:0000313" key="3">
    <source>
        <dbReference type="EMBL" id="KAK0471067.1"/>
    </source>
</evidence>
<organism evidence="3 4">
    <name type="scientific">Armillaria novae-zelandiae</name>
    <dbReference type="NCBI Taxonomy" id="153914"/>
    <lineage>
        <taxon>Eukaryota</taxon>
        <taxon>Fungi</taxon>
        <taxon>Dikarya</taxon>
        <taxon>Basidiomycota</taxon>
        <taxon>Agaricomycotina</taxon>
        <taxon>Agaricomycetes</taxon>
        <taxon>Agaricomycetidae</taxon>
        <taxon>Agaricales</taxon>
        <taxon>Marasmiineae</taxon>
        <taxon>Physalacriaceae</taxon>
        <taxon>Armillaria</taxon>
    </lineage>
</organism>
<comment type="caution">
    <text evidence="3">The sequence shown here is derived from an EMBL/GenBank/DDBJ whole genome shotgun (WGS) entry which is preliminary data.</text>
</comment>
<protein>
    <recommendedName>
        <fullName evidence="5">Secreted protein</fullName>
    </recommendedName>
</protein>
<dbReference type="AlphaFoldDB" id="A0AA39NSJ1"/>
<feature type="chain" id="PRO_5041304673" description="Secreted protein" evidence="2">
    <location>
        <begin position="22"/>
        <end position="101"/>
    </location>
</feature>
<reference evidence="3" key="1">
    <citation type="submission" date="2023-06" db="EMBL/GenBank/DDBJ databases">
        <authorList>
            <consortium name="Lawrence Berkeley National Laboratory"/>
            <person name="Ahrendt S."/>
            <person name="Sahu N."/>
            <person name="Indic B."/>
            <person name="Wong-Bajracharya J."/>
            <person name="Merenyi Z."/>
            <person name="Ke H.-M."/>
            <person name="Monk M."/>
            <person name="Kocsube S."/>
            <person name="Drula E."/>
            <person name="Lipzen A."/>
            <person name="Balint B."/>
            <person name="Henrissat B."/>
            <person name="Andreopoulos B."/>
            <person name="Martin F.M."/>
            <person name="Harder C.B."/>
            <person name="Rigling D."/>
            <person name="Ford K.L."/>
            <person name="Foster G.D."/>
            <person name="Pangilinan J."/>
            <person name="Papanicolaou A."/>
            <person name="Barry K."/>
            <person name="LaButti K."/>
            <person name="Viragh M."/>
            <person name="Koriabine M."/>
            <person name="Yan M."/>
            <person name="Riley R."/>
            <person name="Champramary S."/>
            <person name="Plett K.L."/>
            <person name="Tsai I.J."/>
            <person name="Slot J."/>
            <person name="Sipos G."/>
            <person name="Plett J."/>
            <person name="Nagy L.G."/>
            <person name="Grigoriev I.V."/>
        </authorList>
    </citation>
    <scope>NUCLEOTIDE SEQUENCE</scope>
    <source>
        <strain evidence="3">ICMP 16352</strain>
    </source>
</reference>